<keyword evidence="2" id="KW-1185">Reference proteome</keyword>
<accession>A0A0Q0X158</accession>
<dbReference type="Proteomes" id="UP000050827">
    <property type="component" value="Unassembled WGS sequence"/>
</dbReference>
<evidence type="ECO:0000313" key="2">
    <source>
        <dbReference type="Proteomes" id="UP000050827"/>
    </source>
</evidence>
<evidence type="ECO:0000313" key="1">
    <source>
        <dbReference type="EMBL" id="KQC31332.1"/>
    </source>
</evidence>
<dbReference type="PATRIC" id="fig|1547436.3.peg.3430"/>
<sequence>MNLKITVSWILYIYLFKANPIFNQVELSSFFADNMVLQQNDFVPIWRTDMSNTDIQIVTNWSIDTFTRTDTKESWENITENITVSYGFGNCFKETLFNLVRLPVSSFRTDTW</sequence>
<gene>
    <name evidence="1" type="ORF">AAY42_16645</name>
</gene>
<dbReference type="AlphaFoldDB" id="A0A0Q0X158"/>
<organism evidence="1 2">
    <name type="scientific">Flagellimonas eckloniae</name>
    <dbReference type="NCBI Taxonomy" id="346185"/>
    <lineage>
        <taxon>Bacteria</taxon>
        <taxon>Pseudomonadati</taxon>
        <taxon>Bacteroidota</taxon>
        <taxon>Flavobacteriia</taxon>
        <taxon>Flavobacteriales</taxon>
        <taxon>Flavobacteriaceae</taxon>
        <taxon>Flagellimonas</taxon>
    </lineage>
</organism>
<protein>
    <submittedName>
        <fullName evidence="1">Uncharacterized protein</fullName>
    </submittedName>
</protein>
<reference evidence="1 2" key="1">
    <citation type="submission" date="2015-04" db="EMBL/GenBank/DDBJ databases">
        <title>Complete genome of flavobacterium.</title>
        <authorList>
            <person name="Kwon Y.M."/>
            <person name="Kim S.-J."/>
        </authorList>
    </citation>
    <scope>NUCLEOTIDE SEQUENCE [LARGE SCALE GENOMIC DNA]</scope>
    <source>
        <strain evidence="1 2">DK169</strain>
    </source>
</reference>
<name>A0A0Q0X158_9FLAO</name>
<proteinExistence type="predicted"/>
<dbReference type="EMBL" id="LCTZ01000002">
    <property type="protein sequence ID" value="KQC31332.1"/>
    <property type="molecule type" value="Genomic_DNA"/>
</dbReference>
<comment type="caution">
    <text evidence="1">The sequence shown here is derived from an EMBL/GenBank/DDBJ whole genome shotgun (WGS) entry which is preliminary data.</text>
</comment>
<dbReference type="STRING" id="346185.AAY42_16645"/>